<gene>
    <name evidence="3" type="ORF">ZIOFF_000298</name>
</gene>
<dbReference type="PANTHER" id="PTHR46128:SF288">
    <property type="entry name" value="PENTACOTRIPEPTIDE-REPEAT REGION OF PRORP DOMAIN-CONTAINING PROTEIN"/>
    <property type="match status" value="1"/>
</dbReference>
<feature type="repeat" description="PPR" evidence="2">
    <location>
        <begin position="345"/>
        <end position="379"/>
    </location>
</feature>
<feature type="repeat" description="PPR" evidence="2">
    <location>
        <begin position="310"/>
        <end position="344"/>
    </location>
</feature>
<proteinExistence type="inferred from homology"/>
<feature type="repeat" description="PPR" evidence="2">
    <location>
        <begin position="560"/>
        <end position="594"/>
    </location>
</feature>
<reference evidence="3 4" key="1">
    <citation type="submission" date="2020-08" db="EMBL/GenBank/DDBJ databases">
        <title>Plant Genome Project.</title>
        <authorList>
            <person name="Zhang R.-G."/>
        </authorList>
    </citation>
    <scope>NUCLEOTIDE SEQUENCE [LARGE SCALE GENOMIC DNA]</scope>
    <source>
        <tissue evidence="3">Rhizome</tissue>
    </source>
</reference>
<dbReference type="Pfam" id="PF13041">
    <property type="entry name" value="PPR_2"/>
    <property type="match status" value="4"/>
</dbReference>
<name>A0A8J5I4E7_ZINOF</name>
<dbReference type="InterPro" id="IPR050872">
    <property type="entry name" value="PPR_P_subfamily"/>
</dbReference>
<protein>
    <recommendedName>
        <fullName evidence="5">Pentatricopeptide repeat-containing protein</fullName>
    </recommendedName>
</protein>
<dbReference type="EMBL" id="JACMSC010000001">
    <property type="protein sequence ID" value="KAG6535333.1"/>
    <property type="molecule type" value="Genomic_DNA"/>
</dbReference>
<feature type="repeat" description="PPR" evidence="2">
    <location>
        <begin position="380"/>
        <end position="414"/>
    </location>
</feature>
<evidence type="ECO:0000313" key="3">
    <source>
        <dbReference type="EMBL" id="KAG6535333.1"/>
    </source>
</evidence>
<dbReference type="InterPro" id="IPR002885">
    <property type="entry name" value="PPR_rpt"/>
</dbReference>
<dbReference type="OrthoDB" id="185373at2759"/>
<sequence length="609" mass="68949">MSSLHAPFSLVPALSSPRRFLNEFLLYDSSLVDKYPSTANFRRGKSVHLKALFCLRRMTLRSAVEPKFLDFRRHRGLCTQTEVDLLSSVVEVGGMEEKGGICDFATEESGVIKFEKNDNRFGIVGEEFELIEEEAFSMIVEAGDDKAKDKEQDANVNYAKEESQFCLKKVGSLDAVCLVKIFVKLPLEERVKILDLFESDERNLTISDYNDILKALIKAGEYEHAVNFFSKLPCEGIAPDFGTYSIMVHCFCKKNEPDKAMQTLEDILERGYHPNHGTFSCLINCLSKRGRMKKAFKVFEIMLQTGYEPSIREYNSLIRGLCYVGRLEEAFELLKKIKSSSTQPGIYTYTLLIDGFCMVGRCDDAMELLKEAEEIGLMPDIVTYNSVLNGYCKAGRPLEGHRLLKKMQRGDCQPDFISYTIILQGMLRQGEVSAAWRIYKEMRDAGFVVDERCMNTLLRGICRQPVIDDKVLKDANELFELIKEVGHGLSPYTYCLMVQALARGGEVDKALFHLHEIARNGYSPRMMTFNVILRILCEQGRCDDAISVLVLMIDGDRIPSKFSFSILLSALCGLGRVLEAFGVYAAAVKRSVVPHWKPPKGLNMERVFQ</sequence>
<feature type="repeat" description="PPR" evidence="2">
    <location>
        <begin position="525"/>
        <end position="559"/>
    </location>
</feature>
<dbReference type="AlphaFoldDB" id="A0A8J5I4E7"/>
<feature type="repeat" description="PPR" evidence="2">
    <location>
        <begin position="205"/>
        <end position="239"/>
    </location>
</feature>
<comment type="caution">
    <text evidence="3">The sequence shown here is derived from an EMBL/GenBank/DDBJ whole genome shotgun (WGS) entry which is preliminary data.</text>
</comment>
<feature type="repeat" description="PPR" evidence="2">
    <location>
        <begin position="275"/>
        <end position="309"/>
    </location>
</feature>
<keyword evidence="4" id="KW-1185">Reference proteome</keyword>
<organism evidence="3 4">
    <name type="scientific">Zingiber officinale</name>
    <name type="common">Ginger</name>
    <name type="synonym">Amomum zingiber</name>
    <dbReference type="NCBI Taxonomy" id="94328"/>
    <lineage>
        <taxon>Eukaryota</taxon>
        <taxon>Viridiplantae</taxon>
        <taxon>Streptophyta</taxon>
        <taxon>Embryophyta</taxon>
        <taxon>Tracheophyta</taxon>
        <taxon>Spermatophyta</taxon>
        <taxon>Magnoliopsida</taxon>
        <taxon>Liliopsida</taxon>
        <taxon>Zingiberales</taxon>
        <taxon>Zingiberaceae</taxon>
        <taxon>Zingiber</taxon>
    </lineage>
</organism>
<evidence type="ECO:0000313" key="4">
    <source>
        <dbReference type="Proteomes" id="UP000734854"/>
    </source>
</evidence>
<feature type="repeat" description="PPR" evidence="2">
    <location>
        <begin position="490"/>
        <end position="524"/>
    </location>
</feature>
<evidence type="ECO:0008006" key="5">
    <source>
        <dbReference type="Google" id="ProtNLM"/>
    </source>
</evidence>
<feature type="repeat" description="PPR" evidence="2">
    <location>
        <begin position="415"/>
        <end position="449"/>
    </location>
</feature>
<comment type="similarity">
    <text evidence="1">Belongs to the PPR family. P subfamily.</text>
</comment>
<dbReference type="Proteomes" id="UP000734854">
    <property type="component" value="Unassembled WGS sequence"/>
</dbReference>
<accession>A0A8J5I4E7</accession>
<dbReference type="Pfam" id="PF01535">
    <property type="entry name" value="PPR"/>
    <property type="match status" value="2"/>
</dbReference>
<evidence type="ECO:0000256" key="2">
    <source>
        <dbReference type="PROSITE-ProRule" id="PRU00708"/>
    </source>
</evidence>
<dbReference type="PANTHER" id="PTHR46128">
    <property type="entry name" value="MITOCHONDRIAL GROUP I INTRON SPLICING FACTOR CCM1"/>
    <property type="match status" value="1"/>
</dbReference>
<feature type="repeat" description="PPR" evidence="2">
    <location>
        <begin position="240"/>
        <end position="274"/>
    </location>
</feature>
<evidence type="ECO:0000256" key="1">
    <source>
        <dbReference type="ARBA" id="ARBA00007626"/>
    </source>
</evidence>
<dbReference type="NCBIfam" id="TIGR00756">
    <property type="entry name" value="PPR"/>
    <property type="match status" value="8"/>
</dbReference>
<dbReference type="PROSITE" id="PS51375">
    <property type="entry name" value="PPR"/>
    <property type="match status" value="10"/>
</dbReference>